<reference evidence="1 2" key="1">
    <citation type="submission" date="2017-01" db="EMBL/GenBank/DDBJ databases">
        <authorList>
            <person name="Cao J.-M."/>
        </authorList>
    </citation>
    <scope>NUCLEOTIDE SEQUENCE [LARGE SCALE GENOMIC DNA]</scope>
    <source>
        <strain evidence="1 2">888-76</strain>
    </source>
</reference>
<proteinExistence type="predicted"/>
<protein>
    <submittedName>
        <fullName evidence="1">Ankryin</fullName>
    </submittedName>
</protein>
<dbReference type="AlphaFoldDB" id="A0A807LEP7"/>
<dbReference type="KEGG" id="kco:BWI95_14925"/>
<name>A0A807LEP7_9ENTR</name>
<dbReference type="InterPro" id="IPR036770">
    <property type="entry name" value="Ankyrin_rpt-contain_sf"/>
</dbReference>
<dbReference type="Proteomes" id="UP000187148">
    <property type="component" value="Chromosome"/>
</dbReference>
<keyword evidence="2" id="KW-1185">Reference proteome</keyword>
<sequence length="245" mass="27228">MKKFISTLLLTLLCTLLPGCKSLKKIEPEKHFSGAQLVLAKAIQAGDRYTILRLAKKTDLSTPGNEDLTILFFALNESFYNGNPPERLQIVTDLVRLGADPLQPQPDKSWSPAEMVAMGDKDIWLKAMLDGGLDANARDKRYAEPLIFSTIRAKNNATLALLLARGADINSRDSLGNTLLAEAFFGAEFDKIALLLDKGANPDLRNHLGDSFRQMVSERLAEIKKEGEFYHNLFKVNERLKSHGT</sequence>
<dbReference type="SUPFAM" id="SSF48403">
    <property type="entry name" value="Ankyrin repeat"/>
    <property type="match status" value="1"/>
</dbReference>
<dbReference type="RefSeq" id="WP_076769731.1">
    <property type="nucleotide sequence ID" value="NZ_CP019445.1"/>
</dbReference>
<dbReference type="EMBL" id="CP019445">
    <property type="protein sequence ID" value="APZ06244.1"/>
    <property type="molecule type" value="Genomic_DNA"/>
</dbReference>
<evidence type="ECO:0000313" key="1">
    <source>
        <dbReference type="EMBL" id="APZ06244.1"/>
    </source>
</evidence>
<organism evidence="1 2">
    <name type="scientific">Kosakonia cowanii JCM 10956 = DSM 18146</name>
    <dbReference type="NCBI Taxonomy" id="1300165"/>
    <lineage>
        <taxon>Bacteria</taxon>
        <taxon>Pseudomonadati</taxon>
        <taxon>Pseudomonadota</taxon>
        <taxon>Gammaproteobacteria</taxon>
        <taxon>Enterobacterales</taxon>
        <taxon>Enterobacteriaceae</taxon>
        <taxon>Kosakonia</taxon>
    </lineage>
</organism>
<dbReference type="Gene3D" id="1.25.40.20">
    <property type="entry name" value="Ankyrin repeat-containing domain"/>
    <property type="match status" value="2"/>
</dbReference>
<gene>
    <name evidence="1" type="ORF">BWI95_14925</name>
</gene>
<accession>A0A807LEP7</accession>
<evidence type="ECO:0000313" key="2">
    <source>
        <dbReference type="Proteomes" id="UP000187148"/>
    </source>
</evidence>